<keyword evidence="3" id="KW-1185">Reference proteome</keyword>
<feature type="compositionally biased region" description="Low complexity" evidence="1">
    <location>
        <begin position="40"/>
        <end position="49"/>
    </location>
</feature>
<feature type="region of interest" description="Disordered" evidence="1">
    <location>
        <begin position="40"/>
        <end position="68"/>
    </location>
</feature>
<name>A0A158AVD3_9BURK</name>
<comment type="caution">
    <text evidence="2">The sequence shown here is derived from an EMBL/GenBank/DDBJ whole genome shotgun (WGS) entry which is preliminary data.</text>
</comment>
<sequence>MADARERITMTTGELDRFKVIQDVADGRLKPWRAAERLALTTAGQGQQQPAGCNDGQSRTGDYSRALR</sequence>
<accession>A0A158AVD3</accession>
<dbReference type="AlphaFoldDB" id="A0A158AVD3"/>
<protein>
    <submittedName>
        <fullName evidence="2">Integrase</fullName>
    </submittedName>
</protein>
<gene>
    <name evidence="2" type="ORF">AWB83_02426</name>
</gene>
<proteinExistence type="predicted"/>
<evidence type="ECO:0000313" key="2">
    <source>
        <dbReference type="EMBL" id="SAK61961.1"/>
    </source>
</evidence>
<reference evidence="2" key="1">
    <citation type="submission" date="2016-01" db="EMBL/GenBank/DDBJ databases">
        <authorList>
            <person name="Peeters C."/>
        </authorList>
    </citation>
    <scope>NUCLEOTIDE SEQUENCE [LARGE SCALE GENOMIC DNA]</scope>
    <source>
        <strain evidence="2">LMG 29326</strain>
    </source>
</reference>
<evidence type="ECO:0000256" key="1">
    <source>
        <dbReference type="SAM" id="MobiDB-lite"/>
    </source>
</evidence>
<dbReference type="Proteomes" id="UP000054978">
    <property type="component" value="Unassembled WGS sequence"/>
</dbReference>
<evidence type="ECO:0000313" key="3">
    <source>
        <dbReference type="Proteomes" id="UP000054978"/>
    </source>
</evidence>
<dbReference type="EMBL" id="FCOB02000010">
    <property type="protein sequence ID" value="SAK61961.1"/>
    <property type="molecule type" value="Genomic_DNA"/>
</dbReference>
<organism evidence="2 3">
    <name type="scientific">Caballeronia ptereochthonis</name>
    <dbReference type="NCBI Taxonomy" id="1777144"/>
    <lineage>
        <taxon>Bacteria</taxon>
        <taxon>Pseudomonadati</taxon>
        <taxon>Pseudomonadota</taxon>
        <taxon>Betaproteobacteria</taxon>
        <taxon>Burkholderiales</taxon>
        <taxon>Burkholderiaceae</taxon>
        <taxon>Caballeronia</taxon>
    </lineage>
</organism>